<dbReference type="GO" id="GO:0006351">
    <property type="term" value="P:DNA-templated transcription"/>
    <property type="evidence" value="ECO:0007669"/>
    <property type="project" value="InterPro"/>
</dbReference>
<evidence type="ECO:0000313" key="7">
    <source>
        <dbReference type="Proteomes" id="UP001215712"/>
    </source>
</evidence>
<evidence type="ECO:0000259" key="5">
    <source>
        <dbReference type="SMART" id="SM00906"/>
    </source>
</evidence>
<dbReference type="GO" id="GO:0008270">
    <property type="term" value="F:zinc ion binding"/>
    <property type="evidence" value="ECO:0007669"/>
    <property type="project" value="InterPro"/>
</dbReference>
<dbReference type="PANTHER" id="PTHR47840">
    <property type="entry name" value="ZN(II)2CYS6 TRANSCRIPTION FACTOR (EUROFUNG)-RELATED"/>
    <property type="match status" value="1"/>
</dbReference>
<reference evidence="6" key="2">
    <citation type="submission" date="2023-01" db="EMBL/GenBank/DDBJ databases">
        <authorList>
            <person name="Petersen C."/>
        </authorList>
    </citation>
    <scope>NUCLEOTIDE SEQUENCE</scope>
    <source>
        <strain evidence="6">IBT 17514</strain>
    </source>
</reference>
<dbReference type="SMART" id="SM00906">
    <property type="entry name" value="Fungal_trans"/>
    <property type="match status" value="1"/>
</dbReference>
<feature type="region of interest" description="Disordered" evidence="4">
    <location>
        <begin position="470"/>
        <end position="525"/>
    </location>
</feature>
<organism evidence="6 7">
    <name type="scientific">Penicillium malachiteum</name>
    <dbReference type="NCBI Taxonomy" id="1324776"/>
    <lineage>
        <taxon>Eukaryota</taxon>
        <taxon>Fungi</taxon>
        <taxon>Dikarya</taxon>
        <taxon>Ascomycota</taxon>
        <taxon>Pezizomycotina</taxon>
        <taxon>Eurotiomycetes</taxon>
        <taxon>Eurotiomycetidae</taxon>
        <taxon>Eurotiales</taxon>
        <taxon>Aspergillaceae</taxon>
        <taxon>Penicillium</taxon>
    </lineage>
</organism>
<proteinExistence type="predicted"/>
<reference evidence="6" key="1">
    <citation type="journal article" date="2023" name="IMA Fungus">
        <title>Comparative genomic study of the Penicillium genus elucidates a diverse pangenome and 15 lateral gene transfer events.</title>
        <authorList>
            <person name="Petersen C."/>
            <person name="Sorensen T."/>
            <person name="Nielsen M.R."/>
            <person name="Sondergaard T.E."/>
            <person name="Sorensen J.L."/>
            <person name="Fitzpatrick D.A."/>
            <person name="Frisvad J.C."/>
            <person name="Nielsen K.L."/>
        </authorList>
    </citation>
    <scope>NUCLEOTIDE SEQUENCE</scope>
    <source>
        <strain evidence="6">IBT 17514</strain>
    </source>
</reference>
<comment type="caution">
    <text evidence="6">The sequence shown here is derived from an EMBL/GenBank/DDBJ whole genome shotgun (WGS) entry which is preliminary data.</text>
</comment>
<feature type="domain" description="Xylanolytic transcriptional activator regulatory" evidence="5">
    <location>
        <begin position="165"/>
        <end position="238"/>
    </location>
</feature>
<keyword evidence="3" id="KW-0539">Nucleus</keyword>
<sequence length="590" mass="65933">MQLFDNYFVKRRDNPSTNDQFTGVKDTSPKARAARAELISLFPPDKDIERILAHCSHMCFLWEVDIPGLQKAFAAKKAGDEYSAAPADIAKALVCIFLAVIQSRPEFDFNSLEVPIDPQEYASRCGEAVERLVVRDDDFAATLPGIECHTLLSKFHMNEGRLRKAWLINRRAIELAHLAGMHLSTRTPQPGDTLFERRLRIWCSLAVSDRSISLILGLPYAISDAYFLPQVERRLKLAESTTEQYMLRIGVITGHIIDRNQSPAEICLENTLKLDQELMDVWSAMPDSSLGSEPGPNEPRERYLERIPMQFMPKVLRSVLHLPFMLKYPPNPRYNYCHRIAIQAAREALVLYKIIRSSTRSYLCKTIDFMAFTMSMLLIVHLHGYSEDSPDHSPEEDERDWELVGGIVAILHQAASESQRGGSVAAESAHILGEIYRTRSDKKDWSLASTCKITVPYFGTITVGAGAKLAGSRSHNRAPSQTAPTSPSHESPNQMYTPPLSNLYTAPSDTTKGHTPVTENGGEGYSSHTLPSGDEVNMGSSGFTGLEAITFSGLFDDIGQYPWPNLNLNVDLGLDQGWNLNWFENGMLPQ</sequence>
<feature type="compositionally biased region" description="Polar residues" evidence="4">
    <location>
        <begin position="477"/>
        <end position="510"/>
    </location>
</feature>
<evidence type="ECO:0000313" key="6">
    <source>
        <dbReference type="EMBL" id="KAJ5727784.1"/>
    </source>
</evidence>
<accession>A0AAD6MWQ2</accession>
<evidence type="ECO:0000256" key="1">
    <source>
        <dbReference type="ARBA" id="ARBA00023015"/>
    </source>
</evidence>
<dbReference type="EMBL" id="JAQJAN010000006">
    <property type="protein sequence ID" value="KAJ5727784.1"/>
    <property type="molecule type" value="Genomic_DNA"/>
</dbReference>
<dbReference type="AlphaFoldDB" id="A0AAD6MWQ2"/>
<evidence type="ECO:0000256" key="4">
    <source>
        <dbReference type="SAM" id="MobiDB-lite"/>
    </source>
</evidence>
<protein>
    <recommendedName>
        <fullName evidence="5">Xylanolytic transcriptional activator regulatory domain-containing protein</fullName>
    </recommendedName>
</protein>
<dbReference type="Proteomes" id="UP001215712">
    <property type="component" value="Unassembled WGS sequence"/>
</dbReference>
<name>A0AAD6MWQ2_9EURO</name>
<dbReference type="PANTHER" id="PTHR47840:SF1">
    <property type="entry name" value="ZN(II)2CYS6 TRANSCRIPTION FACTOR (EUROFUNG)"/>
    <property type="match status" value="1"/>
</dbReference>
<dbReference type="CDD" id="cd12148">
    <property type="entry name" value="fungal_TF_MHR"/>
    <property type="match status" value="1"/>
</dbReference>
<keyword evidence="2" id="KW-0804">Transcription</keyword>
<gene>
    <name evidence="6" type="ORF">N7493_005604</name>
</gene>
<dbReference type="Pfam" id="PF04082">
    <property type="entry name" value="Fungal_trans"/>
    <property type="match status" value="1"/>
</dbReference>
<evidence type="ECO:0000256" key="3">
    <source>
        <dbReference type="ARBA" id="ARBA00023242"/>
    </source>
</evidence>
<dbReference type="GO" id="GO:0003677">
    <property type="term" value="F:DNA binding"/>
    <property type="evidence" value="ECO:0007669"/>
    <property type="project" value="InterPro"/>
</dbReference>
<dbReference type="InterPro" id="IPR007219">
    <property type="entry name" value="XnlR_reg_dom"/>
</dbReference>
<keyword evidence="7" id="KW-1185">Reference proteome</keyword>
<keyword evidence="1" id="KW-0805">Transcription regulation</keyword>
<evidence type="ECO:0000256" key="2">
    <source>
        <dbReference type="ARBA" id="ARBA00023163"/>
    </source>
</evidence>